<evidence type="ECO:0000256" key="2">
    <source>
        <dbReference type="SAM" id="Coils"/>
    </source>
</evidence>
<keyword evidence="2" id="KW-0175">Coiled coil</keyword>
<reference evidence="7 8" key="1">
    <citation type="submission" date="2023-05" db="EMBL/GenBank/DDBJ databases">
        <title>[ruminococcus] sp. nov., isolated from a pig farm feces dump.</title>
        <authorList>
            <person name="Chang Y.-H."/>
        </authorList>
    </citation>
    <scope>NUCLEOTIDE SEQUENCE [LARGE SCALE GENOMIC DNA]</scope>
    <source>
        <strain evidence="7 8">YH-rum2234</strain>
    </source>
</reference>
<proteinExistence type="predicted"/>
<evidence type="ECO:0000256" key="3">
    <source>
        <dbReference type="SAM" id="MobiDB-lite"/>
    </source>
</evidence>
<sequence>MKWKYKRLFCLFCALCLWAGGLPGARASEDLESRQGRIDAIEEEKERVQNKLSELDKLKDDASAYLAGINEELAAVESSLSDIEGRMESTRQEIDEALLELETARETEKTQYENMKLRIQYMYEKGDTYFLELLFESADLSEFLSQAEYISKISEYDRTMLAAYQDTKEFIASKTEELEASYASLEIMMAEAEAKQTSLSELEAAKQTELAAINDEISENQELVADYDEALKEEMAEFQALEEEIRKREEAEALAASKAAEKATESEQVTEVPEAPSTDTGGAAEPSSGETESAAPPTEAPTKPSTEAPAKPPAATGFIWPVPSCGRISSGYGSRDDPLTGESDGALSDHHGIDIALPGGALAGADIVAAADGEVIIARKSSSAGNWIILYHGNSTYTVYMHCQKLFVSEGDRVKQGETIALVGNTGWSTGPHLHFEVRVGGFSSSKYSRNPLNYVSPP</sequence>
<evidence type="ECO:0000259" key="5">
    <source>
        <dbReference type="Pfam" id="PF01551"/>
    </source>
</evidence>
<evidence type="ECO:0000313" key="8">
    <source>
        <dbReference type="Proteomes" id="UP001300383"/>
    </source>
</evidence>
<comment type="caution">
    <text evidence="7">The sequence shown here is derived from an EMBL/GenBank/DDBJ whole genome shotgun (WGS) entry which is preliminary data.</text>
</comment>
<dbReference type="PANTHER" id="PTHR21666:SF270">
    <property type="entry name" value="MUREIN HYDROLASE ACTIVATOR ENVC"/>
    <property type="match status" value="1"/>
</dbReference>
<dbReference type="RefSeq" id="WP_283231303.1">
    <property type="nucleotide sequence ID" value="NZ_JASGBQ010000020.1"/>
</dbReference>
<protein>
    <submittedName>
        <fullName evidence="7">Peptidoglycan DD-metalloendopeptidase family protein</fullName>
    </submittedName>
</protein>
<feature type="signal peptide" evidence="4">
    <location>
        <begin position="1"/>
        <end position="19"/>
    </location>
</feature>
<dbReference type="GO" id="GO:0004222">
    <property type="term" value="F:metalloendopeptidase activity"/>
    <property type="evidence" value="ECO:0007669"/>
    <property type="project" value="TreeGrafter"/>
</dbReference>
<dbReference type="Proteomes" id="UP001300383">
    <property type="component" value="Unassembled WGS sequence"/>
</dbReference>
<dbReference type="InterPro" id="IPR011055">
    <property type="entry name" value="Dup_hybrid_motif"/>
</dbReference>
<feature type="region of interest" description="Disordered" evidence="3">
    <location>
        <begin position="252"/>
        <end position="322"/>
    </location>
</feature>
<dbReference type="PANTHER" id="PTHR21666">
    <property type="entry name" value="PEPTIDASE-RELATED"/>
    <property type="match status" value="1"/>
</dbReference>
<dbReference type="Pfam" id="PF24568">
    <property type="entry name" value="CC_PcsB"/>
    <property type="match status" value="1"/>
</dbReference>
<feature type="coiled-coil region" evidence="2">
    <location>
        <begin position="31"/>
        <end position="118"/>
    </location>
</feature>
<feature type="domain" description="Peptidoglycan hydrolase PcsB coiled-coil" evidence="6">
    <location>
        <begin position="109"/>
        <end position="174"/>
    </location>
</feature>
<evidence type="ECO:0000313" key="7">
    <source>
        <dbReference type="EMBL" id="MDI9242867.1"/>
    </source>
</evidence>
<dbReference type="Gene3D" id="6.10.250.3150">
    <property type="match status" value="1"/>
</dbReference>
<dbReference type="InterPro" id="IPR050570">
    <property type="entry name" value="Cell_wall_metabolism_enzyme"/>
</dbReference>
<dbReference type="Pfam" id="PF01551">
    <property type="entry name" value="Peptidase_M23"/>
    <property type="match status" value="1"/>
</dbReference>
<evidence type="ECO:0000256" key="4">
    <source>
        <dbReference type="SAM" id="SignalP"/>
    </source>
</evidence>
<dbReference type="SUPFAM" id="SSF51261">
    <property type="entry name" value="Duplicated hybrid motif"/>
    <property type="match status" value="1"/>
</dbReference>
<evidence type="ECO:0000259" key="6">
    <source>
        <dbReference type="Pfam" id="PF24568"/>
    </source>
</evidence>
<dbReference type="AlphaFoldDB" id="A0AAP4BBL2"/>
<dbReference type="Gene3D" id="2.70.70.10">
    <property type="entry name" value="Glucose Permease (Domain IIA)"/>
    <property type="match status" value="1"/>
</dbReference>
<keyword evidence="8" id="KW-1185">Reference proteome</keyword>
<evidence type="ECO:0000256" key="1">
    <source>
        <dbReference type="ARBA" id="ARBA00022729"/>
    </source>
</evidence>
<feature type="domain" description="M23ase beta-sheet core" evidence="5">
    <location>
        <begin position="349"/>
        <end position="442"/>
    </location>
</feature>
<organism evidence="7 8">
    <name type="scientific">Fusibacillus kribbianus</name>
    <dbReference type="NCBI Taxonomy" id="3044208"/>
    <lineage>
        <taxon>Bacteria</taxon>
        <taxon>Bacillati</taxon>
        <taxon>Bacillota</taxon>
        <taxon>Clostridia</taxon>
        <taxon>Lachnospirales</taxon>
        <taxon>Lachnospiraceae</taxon>
        <taxon>Fusibacillus</taxon>
    </lineage>
</organism>
<feature type="chain" id="PRO_5043053145" evidence="4">
    <location>
        <begin position="20"/>
        <end position="459"/>
    </location>
</feature>
<dbReference type="EMBL" id="JASGBQ010000020">
    <property type="protein sequence ID" value="MDI9242867.1"/>
    <property type="molecule type" value="Genomic_DNA"/>
</dbReference>
<dbReference type="InterPro" id="IPR016047">
    <property type="entry name" value="M23ase_b-sheet_dom"/>
</dbReference>
<gene>
    <name evidence="7" type="ORF">QJ036_10350</name>
</gene>
<dbReference type="InterPro" id="IPR057309">
    <property type="entry name" value="PcsB_CC"/>
</dbReference>
<accession>A0AAP4BBL2</accession>
<name>A0AAP4BBL2_9FIRM</name>
<keyword evidence="1 4" id="KW-0732">Signal</keyword>
<dbReference type="CDD" id="cd12797">
    <property type="entry name" value="M23_peptidase"/>
    <property type="match status" value="1"/>
</dbReference>